<keyword evidence="3" id="KW-1185">Reference proteome</keyword>
<evidence type="ECO:0000313" key="2">
    <source>
        <dbReference type="EMBL" id="PHT31914.1"/>
    </source>
</evidence>
<evidence type="ECO:0000256" key="1">
    <source>
        <dbReference type="SAM" id="MobiDB-lite"/>
    </source>
</evidence>
<feature type="compositionally biased region" description="Low complexity" evidence="1">
    <location>
        <begin position="74"/>
        <end position="85"/>
    </location>
</feature>
<proteinExistence type="predicted"/>
<sequence length="115" mass="13023">MSDLYRDSWVAELQRNVTGDDLPGNWSSPVQKPLQGSSEISNDDDHLYKSKSSSYIGESYKYNTLPSLPAQRNLTPPTTLYPQQPMSTPENYSISRFASTQDINTARYKRSDINV</sequence>
<accession>A0A2G2VG07</accession>
<comment type="caution">
    <text evidence="2">The sequence shown here is derived from an EMBL/GenBank/DDBJ whole genome shotgun (WGS) entry which is preliminary data.</text>
</comment>
<feature type="region of interest" description="Disordered" evidence="1">
    <location>
        <begin position="18"/>
        <end position="49"/>
    </location>
</feature>
<protein>
    <submittedName>
        <fullName evidence="2">Uncharacterized protein</fullName>
    </submittedName>
</protein>
<feature type="compositionally biased region" description="Polar residues" evidence="1">
    <location>
        <begin position="86"/>
        <end position="95"/>
    </location>
</feature>
<dbReference type="EMBL" id="MLFT02000012">
    <property type="protein sequence ID" value="PHT31914.1"/>
    <property type="molecule type" value="Genomic_DNA"/>
</dbReference>
<reference evidence="3" key="2">
    <citation type="journal article" date="2017" name="J. Anim. Genet.">
        <title>Multiple reference genome sequences of hot pepper reveal the massive evolution of plant disease resistance genes by retroduplication.</title>
        <authorList>
            <person name="Kim S."/>
            <person name="Park J."/>
            <person name="Yeom S.-I."/>
            <person name="Kim Y.-M."/>
            <person name="Seo E."/>
            <person name="Kim K.-T."/>
            <person name="Kim M.-S."/>
            <person name="Lee J.M."/>
            <person name="Cheong K."/>
            <person name="Shin H.-S."/>
            <person name="Kim S.-B."/>
            <person name="Han K."/>
            <person name="Lee J."/>
            <person name="Park M."/>
            <person name="Lee H.-A."/>
            <person name="Lee H.-Y."/>
            <person name="Lee Y."/>
            <person name="Oh S."/>
            <person name="Lee J.H."/>
            <person name="Choi E."/>
            <person name="Choi E."/>
            <person name="Lee S.E."/>
            <person name="Jeon J."/>
            <person name="Kim H."/>
            <person name="Choi G."/>
            <person name="Song H."/>
            <person name="Lee J."/>
            <person name="Lee S.-C."/>
            <person name="Kwon J.-K."/>
            <person name="Lee H.-Y."/>
            <person name="Koo N."/>
            <person name="Hong Y."/>
            <person name="Kim R.W."/>
            <person name="Kang W.-H."/>
            <person name="Huh J.H."/>
            <person name="Kang B.-C."/>
            <person name="Yang T.-J."/>
            <person name="Lee Y.-H."/>
            <person name="Bennetzen J.L."/>
            <person name="Choi D."/>
        </authorList>
    </citation>
    <scope>NUCLEOTIDE SEQUENCE [LARGE SCALE GENOMIC DNA]</scope>
    <source>
        <strain evidence="3">cv. PBC81</strain>
    </source>
</reference>
<gene>
    <name evidence="2" type="ORF">CQW23_28251</name>
</gene>
<feature type="compositionally biased region" description="Polar residues" evidence="1">
    <location>
        <begin position="25"/>
        <end position="40"/>
    </location>
</feature>
<feature type="region of interest" description="Disordered" evidence="1">
    <location>
        <begin position="66"/>
        <end position="95"/>
    </location>
</feature>
<evidence type="ECO:0000313" key="3">
    <source>
        <dbReference type="Proteomes" id="UP000224567"/>
    </source>
</evidence>
<organism evidence="2 3">
    <name type="scientific">Capsicum baccatum</name>
    <name type="common">Peruvian pepper</name>
    <dbReference type="NCBI Taxonomy" id="33114"/>
    <lineage>
        <taxon>Eukaryota</taxon>
        <taxon>Viridiplantae</taxon>
        <taxon>Streptophyta</taxon>
        <taxon>Embryophyta</taxon>
        <taxon>Tracheophyta</taxon>
        <taxon>Spermatophyta</taxon>
        <taxon>Magnoliopsida</taxon>
        <taxon>eudicotyledons</taxon>
        <taxon>Gunneridae</taxon>
        <taxon>Pentapetalae</taxon>
        <taxon>asterids</taxon>
        <taxon>lamiids</taxon>
        <taxon>Solanales</taxon>
        <taxon>Solanaceae</taxon>
        <taxon>Solanoideae</taxon>
        <taxon>Capsiceae</taxon>
        <taxon>Capsicum</taxon>
    </lineage>
</organism>
<dbReference type="Proteomes" id="UP000224567">
    <property type="component" value="Unassembled WGS sequence"/>
</dbReference>
<name>A0A2G2VG07_CAPBA</name>
<dbReference type="AlphaFoldDB" id="A0A2G2VG07"/>
<dbReference type="STRING" id="33114.A0A2G2VG07"/>
<reference evidence="2 3" key="1">
    <citation type="journal article" date="2017" name="Genome Biol.">
        <title>New reference genome sequences of hot pepper reveal the massive evolution of plant disease-resistance genes by retroduplication.</title>
        <authorList>
            <person name="Kim S."/>
            <person name="Park J."/>
            <person name="Yeom S.I."/>
            <person name="Kim Y.M."/>
            <person name="Seo E."/>
            <person name="Kim K.T."/>
            <person name="Kim M.S."/>
            <person name="Lee J.M."/>
            <person name="Cheong K."/>
            <person name="Shin H.S."/>
            <person name="Kim S.B."/>
            <person name="Han K."/>
            <person name="Lee J."/>
            <person name="Park M."/>
            <person name="Lee H.A."/>
            <person name="Lee H.Y."/>
            <person name="Lee Y."/>
            <person name="Oh S."/>
            <person name="Lee J.H."/>
            <person name="Choi E."/>
            <person name="Choi E."/>
            <person name="Lee S.E."/>
            <person name="Jeon J."/>
            <person name="Kim H."/>
            <person name="Choi G."/>
            <person name="Song H."/>
            <person name="Lee J."/>
            <person name="Lee S.C."/>
            <person name="Kwon J.K."/>
            <person name="Lee H.Y."/>
            <person name="Koo N."/>
            <person name="Hong Y."/>
            <person name="Kim R.W."/>
            <person name="Kang W.H."/>
            <person name="Huh J.H."/>
            <person name="Kang B.C."/>
            <person name="Yang T.J."/>
            <person name="Lee Y.H."/>
            <person name="Bennetzen J.L."/>
            <person name="Choi D."/>
        </authorList>
    </citation>
    <scope>NUCLEOTIDE SEQUENCE [LARGE SCALE GENOMIC DNA]</scope>
    <source>
        <strain evidence="3">cv. PBC81</strain>
    </source>
</reference>